<feature type="compositionally biased region" description="Basic and acidic residues" evidence="3">
    <location>
        <begin position="71"/>
        <end position="83"/>
    </location>
</feature>
<dbReference type="STRING" id="1156394.T0QEN0"/>
<dbReference type="GeneID" id="19950941"/>
<sequence length="438" mass="48172">MSGLSQDDFRRIMDTPLPVHGNAPRVLSGLPRQVKRSLTDDERKAKYKKLKAEPAADKPKQPKLDPTYQGKYRDRAAERRSGGDAETFDVTPAPANLVDPEIAKLVAKPALPANLDLSLLSKLKQEKAKLQQQVQALTKPTTSALPPPVPTKAASRMAQSIKYLLQPSSTASRASELFLPGRLSYAFNLLAPDVDALPQLVQRSKDDCPRRSKHAPLTGYLPSALILEVEDCLLAAEGKRHRPKQVVPTSPPPTVHTLAPVVEDDDEDIFGDVGEYIPPGMRPEDGVGTHAVAKGEIFKDLSATLTAKAAMEAAKEKAAAAALAESIARAKKAHQRAAERDELVEKHARLQKKLDGEDDYGECFPDYEEVEEDDDESDKKKKKDQKGNEPDVETKWKAKVQQKEAKFERELAKVEEIMKKGPKTPKPPRASGNDEDND</sequence>
<name>T0QEN0_SAPDV</name>
<gene>
    <name evidence="5" type="ORF">SDRG_10214</name>
</gene>
<feature type="region of interest" description="Disordered" evidence="3">
    <location>
        <begin position="356"/>
        <end position="438"/>
    </location>
</feature>
<dbReference type="VEuPathDB" id="FungiDB:SDRG_10214"/>
<dbReference type="InterPro" id="IPR039896">
    <property type="entry name" value="Red-like"/>
</dbReference>
<feature type="region of interest" description="Disordered" evidence="3">
    <location>
        <begin position="1"/>
        <end position="92"/>
    </location>
</feature>
<dbReference type="InParanoid" id="T0QEN0"/>
<feature type="compositionally biased region" description="Acidic residues" evidence="3">
    <location>
        <begin position="356"/>
        <end position="376"/>
    </location>
</feature>
<comment type="subcellular location">
    <subcellularLocation>
        <location evidence="1">Nucleus</location>
    </subcellularLocation>
</comment>
<evidence type="ECO:0000256" key="1">
    <source>
        <dbReference type="ARBA" id="ARBA00004123"/>
    </source>
</evidence>
<dbReference type="AlphaFoldDB" id="T0QEN0"/>
<dbReference type="OrthoDB" id="75544at2759"/>
<feature type="domain" description="RED-like N-terminal" evidence="4">
    <location>
        <begin position="140"/>
        <end position="215"/>
    </location>
</feature>
<evidence type="ECO:0000313" key="5">
    <source>
        <dbReference type="EMBL" id="EQC32015.1"/>
    </source>
</evidence>
<dbReference type="EMBL" id="JH767165">
    <property type="protein sequence ID" value="EQC32015.1"/>
    <property type="molecule type" value="Genomic_DNA"/>
</dbReference>
<dbReference type="InterPro" id="IPR012916">
    <property type="entry name" value="RED_N"/>
</dbReference>
<dbReference type="OMA" id="EYIPPGM"/>
<feature type="compositionally biased region" description="Basic and acidic residues" evidence="3">
    <location>
        <begin position="385"/>
        <end position="419"/>
    </location>
</feature>
<evidence type="ECO:0000313" key="6">
    <source>
        <dbReference type="Proteomes" id="UP000030762"/>
    </source>
</evidence>
<dbReference type="Pfam" id="PF07808">
    <property type="entry name" value="RED_N"/>
    <property type="match status" value="1"/>
</dbReference>
<feature type="compositionally biased region" description="Basic and acidic residues" evidence="3">
    <location>
        <begin position="37"/>
        <end position="63"/>
    </location>
</feature>
<dbReference type="GO" id="GO:0005634">
    <property type="term" value="C:nucleus"/>
    <property type="evidence" value="ECO:0007669"/>
    <property type="project" value="UniProtKB-SubCell"/>
</dbReference>
<dbReference type="eggNOG" id="KOG2498">
    <property type="taxonomic scope" value="Eukaryota"/>
</dbReference>
<dbReference type="RefSeq" id="XP_008614417.1">
    <property type="nucleotide sequence ID" value="XM_008616195.1"/>
</dbReference>
<dbReference type="Proteomes" id="UP000030762">
    <property type="component" value="Unassembled WGS sequence"/>
</dbReference>
<dbReference type="PANTHER" id="PTHR12765">
    <property type="entry name" value="RED PROTEIN IK FACTOR CYTOKINE IK"/>
    <property type="match status" value="1"/>
</dbReference>
<keyword evidence="6" id="KW-1185">Reference proteome</keyword>
<evidence type="ECO:0000256" key="3">
    <source>
        <dbReference type="SAM" id="MobiDB-lite"/>
    </source>
</evidence>
<keyword evidence="2" id="KW-0539">Nucleus</keyword>
<proteinExistence type="predicted"/>
<evidence type="ECO:0000256" key="2">
    <source>
        <dbReference type="ARBA" id="ARBA00023242"/>
    </source>
</evidence>
<accession>T0QEN0</accession>
<protein>
    <recommendedName>
        <fullName evidence="4">RED-like N-terminal domain-containing protein</fullName>
    </recommendedName>
</protein>
<organism evidence="5 6">
    <name type="scientific">Saprolegnia diclina (strain VS20)</name>
    <dbReference type="NCBI Taxonomy" id="1156394"/>
    <lineage>
        <taxon>Eukaryota</taxon>
        <taxon>Sar</taxon>
        <taxon>Stramenopiles</taxon>
        <taxon>Oomycota</taxon>
        <taxon>Saprolegniomycetes</taxon>
        <taxon>Saprolegniales</taxon>
        <taxon>Saprolegniaceae</taxon>
        <taxon>Saprolegnia</taxon>
    </lineage>
</organism>
<evidence type="ECO:0000259" key="4">
    <source>
        <dbReference type="Pfam" id="PF07808"/>
    </source>
</evidence>
<reference evidence="5 6" key="1">
    <citation type="submission" date="2012-04" db="EMBL/GenBank/DDBJ databases">
        <title>The Genome Sequence of Saprolegnia declina VS20.</title>
        <authorList>
            <consortium name="The Broad Institute Genome Sequencing Platform"/>
            <person name="Russ C."/>
            <person name="Nusbaum C."/>
            <person name="Tyler B."/>
            <person name="van West P."/>
            <person name="Dieguez-Uribeondo J."/>
            <person name="de Bruijn I."/>
            <person name="Tripathy S."/>
            <person name="Jiang R."/>
            <person name="Young S.K."/>
            <person name="Zeng Q."/>
            <person name="Gargeya S."/>
            <person name="Fitzgerald M."/>
            <person name="Haas B."/>
            <person name="Abouelleil A."/>
            <person name="Alvarado L."/>
            <person name="Arachchi H.M."/>
            <person name="Berlin A."/>
            <person name="Chapman S.B."/>
            <person name="Goldberg J."/>
            <person name="Griggs A."/>
            <person name="Gujja S."/>
            <person name="Hansen M."/>
            <person name="Howarth C."/>
            <person name="Imamovic A."/>
            <person name="Larimer J."/>
            <person name="McCowen C."/>
            <person name="Montmayeur A."/>
            <person name="Murphy C."/>
            <person name="Neiman D."/>
            <person name="Pearson M."/>
            <person name="Priest M."/>
            <person name="Roberts A."/>
            <person name="Saif S."/>
            <person name="Shea T."/>
            <person name="Sisk P."/>
            <person name="Sykes S."/>
            <person name="Wortman J."/>
            <person name="Nusbaum C."/>
            <person name="Birren B."/>
        </authorList>
    </citation>
    <scope>NUCLEOTIDE SEQUENCE [LARGE SCALE GENOMIC DNA]</scope>
    <source>
        <strain evidence="5 6">VS20</strain>
    </source>
</reference>